<protein>
    <submittedName>
        <fullName evidence="2">Phosphate/phosphite/phosphonate ABC transporter substrate-binding protein</fullName>
    </submittedName>
</protein>
<accession>A0ABZ2XG79</accession>
<organism evidence="2 3">
    <name type="scientific">Azonexus hydrophilus</name>
    <dbReference type="NCBI Taxonomy" id="418702"/>
    <lineage>
        <taxon>Bacteria</taxon>
        <taxon>Pseudomonadati</taxon>
        <taxon>Pseudomonadota</taxon>
        <taxon>Betaproteobacteria</taxon>
        <taxon>Rhodocyclales</taxon>
        <taxon>Azonexaceae</taxon>
        <taxon>Azonexus</taxon>
    </lineage>
</organism>
<evidence type="ECO:0000313" key="3">
    <source>
        <dbReference type="Proteomes" id="UP001479520"/>
    </source>
</evidence>
<dbReference type="PANTHER" id="PTHR35841">
    <property type="entry name" value="PHOSPHONATES-BINDING PERIPLASMIC PROTEIN"/>
    <property type="match status" value="1"/>
</dbReference>
<dbReference type="EMBL" id="CP151406">
    <property type="protein sequence ID" value="WZJ20519.1"/>
    <property type="molecule type" value="Genomic_DNA"/>
</dbReference>
<reference evidence="2 3" key="1">
    <citation type="submission" date="2024-04" db="EMBL/GenBank/DDBJ databases">
        <title>Dissimilatory iodate-reducing microorganisms contribute to the enrichment of iodine in groundwater.</title>
        <authorList>
            <person name="Jiang Z."/>
        </authorList>
    </citation>
    <scope>NUCLEOTIDE SEQUENCE [LARGE SCALE GENOMIC DNA]</scope>
    <source>
        <strain evidence="2 3">NCP973</strain>
    </source>
</reference>
<sequence length="276" mass="30790">MKKLLLICLTSLFGLIPFAAVATPAGEQSYTFSVAPQFERRKLFGIWQPIIDELQRRTGLRFELVTSLSVSEYDSDAKNGRYDFIYVNPYMMPLIDRQPGYHPLIRDGAPLRGILVVRKDSPVQRVEDLQDKTLAVPSMSALGASLLLRAELDRDFGVKTRPLIAKSHSSVFLHVVNGLADAGGSVQKAFAEESERIRGSLKVLHQTREVPSHPIAGHPRVPADVRMKVQRAFLEMSAEPQGRALLAEIPMREAVPAHVEDYQVLKALKLDNYLGH</sequence>
<name>A0ABZ2XG79_9RHOO</name>
<evidence type="ECO:0000313" key="2">
    <source>
        <dbReference type="EMBL" id="WZJ20519.1"/>
    </source>
</evidence>
<dbReference type="Pfam" id="PF12974">
    <property type="entry name" value="Phosphonate-bd"/>
    <property type="match status" value="1"/>
</dbReference>
<dbReference type="PANTHER" id="PTHR35841:SF1">
    <property type="entry name" value="PHOSPHONATES-BINDING PERIPLASMIC PROTEIN"/>
    <property type="match status" value="1"/>
</dbReference>
<feature type="signal peptide" evidence="1">
    <location>
        <begin position="1"/>
        <end position="22"/>
    </location>
</feature>
<gene>
    <name evidence="2" type="ORF">AADV58_11195</name>
</gene>
<proteinExistence type="predicted"/>
<keyword evidence="1" id="KW-0732">Signal</keyword>
<evidence type="ECO:0000256" key="1">
    <source>
        <dbReference type="SAM" id="SignalP"/>
    </source>
</evidence>
<dbReference type="RefSeq" id="WP_028995090.1">
    <property type="nucleotide sequence ID" value="NZ_CP151406.1"/>
</dbReference>
<feature type="chain" id="PRO_5046371052" evidence="1">
    <location>
        <begin position="23"/>
        <end position="276"/>
    </location>
</feature>
<keyword evidence="3" id="KW-1185">Reference proteome</keyword>
<dbReference type="Gene3D" id="3.40.190.10">
    <property type="entry name" value="Periplasmic binding protein-like II"/>
    <property type="match status" value="2"/>
</dbReference>
<dbReference type="Proteomes" id="UP001479520">
    <property type="component" value="Chromosome"/>
</dbReference>
<dbReference type="SUPFAM" id="SSF53850">
    <property type="entry name" value="Periplasmic binding protein-like II"/>
    <property type="match status" value="1"/>
</dbReference>